<organism evidence="2">
    <name type="scientific">marine metagenome</name>
    <dbReference type="NCBI Taxonomy" id="408172"/>
    <lineage>
        <taxon>unclassified sequences</taxon>
        <taxon>metagenomes</taxon>
        <taxon>ecological metagenomes</taxon>
    </lineage>
</organism>
<evidence type="ECO:0000313" key="2">
    <source>
        <dbReference type="EMBL" id="SVB29889.1"/>
    </source>
</evidence>
<dbReference type="InterPro" id="IPR002645">
    <property type="entry name" value="STAS_dom"/>
</dbReference>
<dbReference type="AlphaFoldDB" id="A0A382CVJ0"/>
<accession>A0A382CVJ0</accession>
<dbReference type="CDD" id="cd07043">
    <property type="entry name" value="STAS_anti-anti-sigma_factors"/>
    <property type="match status" value="1"/>
</dbReference>
<dbReference type="SUPFAM" id="SSF52091">
    <property type="entry name" value="SpoIIaa-like"/>
    <property type="match status" value="1"/>
</dbReference>
<gene>
    <name evidence="2" type="ORF">METZ01_LOCUS182743</name>
</gene>
<name>A0A382CVJ0_9ZZZZ</name>
<dbReference type="Gene3D" id="3.30.750.24">
    <property type="entry name" value="STAS domain"/>
    <property type="match status" value="1"/>
</dbReference>
<protein>
    <recommendedName>
        <fullName evidence="1">STAS domain-containing protein</fullName>
    </recommendedName>
</protein>
<dbReference type="EMBL" id="UINC01036238">
    <property type="protein sequence ID" value="SVB29889.1"/>
    <property type="molecule type" value="Genomic_DNA"/>
</dbReference>
<reference evidence="2" key="1">
    <citation type="submission" date="2018-05" db="EMBL/GenBank/DDBJ databases">
        <authorList>
            <person name="Lanie J.A."/>
            <person name="Ng W.-L."/>
            <person name="Kazmierczak K.M."/>
            <person name="Andrzejewski T.M."/>
            <person name="Davidsen T.M."/>
            <person name="Wayne K.J."/>
            <person name="Tettelin H."/>
            <person name="Glass J.I."/>
            <person name="Rusch D."/>
            <person name="Podicherti R."/>
            <person name="Tsui H.-C.T."/>
            <person name="Winkler M.E."/>
        </authorList>
    </citation>
    <scope>NUCLEOTIDE SEQUENCE</scope>
</reference>
<evidence type="ECO:0000259" key="1">
    <source>
        <dbReference type="PROSITE" id="PS50801"/>
    </source>
</evidence>
<proteinExistence type="predicted"/>
<dbReference type="Pfam" id="PF01740">
    <property type="entry name" value="STAS"/>
    <property type="match status" value="1"/>
</dbReference>
<feature type="domain" description="STAS" evidence="1">
    <location>
        <begin position="1"/>
        <end position="98"/>
    </location>
</feature>
<dbReference type="PROSITE" id="PS50801">
    <property type="entry name" value="STAS"/>
    <property type="match status" value="1"/>
</dbReference>
<sequence>MGPANFNASPGFKTIANRLCADSERVLLLDLADCITMDSTFLGVLAHLAQSLGKPIELLNPSERINNLLDNLGVLDFFRVDHGENPLTARLEEAESPDADKRELAETSLEAHKTLMALNPENIPRFKDVAKFIEEDLKRQE</sequence>
<dbReference type="InterPro" id="IPR036513">
    <property type="entry name" value="STAS_dom_sf"/>
</dbReference>